<evidence type="ECO:0000256" key="1">
    <source>
        <dbReference type="ARBA" id="ARBA00022448"/>
    </source>
</evidence>
<evidence type="ECO:0000256" key="2">
    <source>
        <dbReference type="ARBA" id="ARBA00022741"/>
    </source>
</evidence>
<proteinExistence type="inferred from homology"/>
<dbReference type="InterPro" id="IPR015854">
    <property type="entry name" value="ABC_transpr_LolD-like"/>
</dbReference>
<dbReference type="AlphaFoldDB" id="A0A831X1Y3"/>
<keyword evidence="3 6" id="KW-0067">ATP-binding</keyword>
<comment type="caution">
    <text evidence="6">The sequence shown here is derived from an EMBL/GenBank/DDBJ whole genome shotgun (WGS) entry which is preliminary data.</text>
</comment>
<evidence type="ECO:0000313" key="6">
    <source>
        <dbReference type="EMBL" id="HEG92499.1"/>
    </source>
</evidence>
<dbReference type="GO" id="GO:0098796">
    <property type="term" value="C:membrane protein complex"/>
    <property type="evidence" value="ECO:0007669"/>
    <property type="project" value="UniProtKB-ARBA"/>
</dbReference>
<evidence type="ECO:0000259" key="5">
    <source>
        <dbReference type="PROSITE" id="PS50893"/>
    </source>
</evidence>
<evidence type="ECO:0000256" key="3">
    <source>
        <dbReference type="ARBA" id="ARBA00022840"/>
    </source>
</evidence>
<dbReference type="SMART" id="SM00382">
    <property type="entry name" value="AAA"/>
    <property type="match status" value="1"/>
</dbReference>
<dbReference type="PANTHER" id="PTHR24220:SF86">
    <property type="entry name" value="ABC TRANSPORTER ABCH.1"/>
    <property type="match status" value="1"/>
</dbReference>
<dbReference type="InterPro" id="IPR003593">
    <property type="entry name" value="AAA+_ATPase"/>
</dbReference>
<dbReference type="GO" id="GO:0022857">
    <property type="term" value="F:transmembrane transporter activity"/>
    <property type="evidence" value="ECO:0007669"/>
    <property type="project" value="TreeGrafter"/>
</dbReference>
<keyword evidence="2" id="KW-0547">Nucleotide-binding</keyword>
<dbReference type="PANTHER" id="PTHR24220">
    <property type="entry name" value="IMPORT ATP-BINDING PROTEIN"/>
    <property type="match status" value="1"/>
</dbReference>
<dbReference type="EMBL" id="DSIY01000318">
    <property type="protein sequence ID" value="HEG92499.1"/>
    <property type="molecule type" value="Genomic_DNA"/>
</dbReference>
<dbReference type="GO" id="GO:0016887">
    <property type="term" value="F:ATP hydrolysis activity"/>
    <property type="evidence" value="ECO:0007669"/>
    <property type="project" value="InterPro"/>
</dbReference>
<dbReference type="PROSITE" id="PS50893">
    <property type="entry name" value="ABC_TRANSPORTER_2"/>
    <property type="match status" value="1"/>
</dbReference>
<protein>
    <submittedName>
        <fullName evidence="6">ABC transporter ATP-binding protein</fullName>
    </submittedName>
</protein>
<dbReference type="FunFam" id="3.40.50.300:FF:000032">
    <property type="entry name" value="Export ABC transporter ATP-binding protein"/>
    <property type="match status" value="1"/>
</dbReference>
<accession>A0A831X1Y3</accession>
<reference evidence="6" key="1">
    <citation type="journal article" date="2020" name="mSystems">
        <title>Genome- and Community-Level Interaction Insights into Carbon Utilization and Element Cycling Functions of Hydrothermarchaeota in Hydrothermal Sediment.</title>
        <authorList>
            <person name="Zhou Z."/>
            <person name="Liu Y."/>
            <person name="Xu W."/>
            <person name="Pan J."/>
            <person name="Luo Z.H."/>
            <person name="Li M."/>
        </authorList>
    </citation>
    <scope>NUCLEOTIDE SEQUENCE [LARGE SCALE GENOMIC DNA]</scope>
    <source>
        <strain evidence="6">SpSt-210</strain>
    </source>
</reference>
<dbReference type="SUPFAM" id="SSF52540">
    <property type="entry name" value="P-loop containing nucleoside triphosphate hydrolases"/>
    <property type="match status" value="1"/>
</dbReference>
<dbReference type="CDD" id="cd03255">
    <property type="entry name" value="ABC_MJ0796_LolCDE_FtsE"/>
    <property type="match status" value="1"/>
</dbReference>
<sequence>METVREPSSSASTPDATAVDLIIQAVGVEKTYDTGKIPVPALRGIDLQVRRGEMVAVMGPSGSGKTTLLNCLSGLDTVDAGTILIAGRELARLSDNERSEFRSRHMGFIFQLFNLIPVLTAVENVELPLLIAGVKPAEARRRAIEALEQVGLARWAGHKPAELSGGQQQRVAIARALANQPEIVWADEPTGNLDTQNAEEVLALMRELNRRNRQTFVIVTHDPRIGAACDRVIRMQDGLIVDDGHALAE</sequence>
<comment type="similarity">
    <text evidence="4">Belongs to the ABC transporter superfamily. Macrolide exporter (TC 3.A.1.122) family.</text>
</comment>
<dbReference type="PROSITE" id="PS00211">
    <property type="entry name" value="ABC_TRANSPORTER_1"/>
    <property type="match status" value="1"/>
</dbReference>
<feature type="domain" description="ABC transporter" evidence="5">
    <location>
        <begin position="23"/>
        <end position="248"/>
    </location>
</feature>
<dbReference type="InterPro" id="IPR017871">
    <property type="entry name" value="ABC_transporter-like_CS"/>
</dbReference>
<dbReference type="Gene3D" id="3.40.50.300">
    <property type="entry name" value="P-loop containing nucleotide triphosphate hydrolases"/>
    <property type="match status" value="1"/>
</dbReference>
<dbReference type="InterPro" id="IPR027417">
    <property type="entry name" value="P-loop_NTPase"/>
</dbReference>
<gene>
    <name evidence="6" type="ORF">ENP34_13845</name>
</gene>
<dbReference type="Pfam" id="PF00005">
    <property type="entry name" value="ABC_tran"/>
    <property type="match status" value="1"/>
</dbReference>
<evidence type="ECO:0000256" key="4">
    <source>
        <dbReference type="ARBA" id="ARBA00038388"/>
    </source>
</evidence>
<organism evidence="6">
    <name type="scientific">Thermorudis peleae</name>
    <dbReference type="NCBI Taxonomy" id="1382356"/>
    <lineage>
        <taxon>Bacteria</taxon>
        <taxon>Pseudomonadati</taxon>
        <taxon>Thermomicrobiota</taxon>
        <taxon>Thermomicrobia</taxon>
        <taxon>Thermomicrobia incertae sedis</taxon>
        <taxon>Thermorudis</taxon>
    </lineage>
</organism>
<dbReference type="InterPro" id="IPR017911">
    <property type="entry name" value="MacB-like_ATP-bd"/>
</dbReference>
<dbReference type="InterPro" id="IPR003439">
    <property type="entry name" value="ABC_transporter-like_ATP-bd"/>
</dbReference>
<keyword evidence="1" id="KW-0813">Transport</keyword>
<name>A0A831X1Y3_9BACT</name>
<dbReference type="GO" id="GO:0005886">
    <property type="term" value="C:plasma membrane"/>
    <property type="evidence" value="ECO:0007669"/>
    <property type="project" value="TreeGrafter"/>
</dbReference>
<dbReference type="GO" id="GO:0005524">
    <property type="term" value="F:ATP binding"/>
    <property type="evidence" value="ECO:0007669"/>
    <property type="project" value="UniProtKB-KW"/>
</dbReference>